<dbReference type="InterPro" id="IPR036390">
    <property type="entry name" value="WH_DNA-bd_sf"/>
</dbReference>
<evidence type="ECO:0000313" key="7">
    <source>
        <dbReference type="EMBL" id="KAL3422169.1"/>
    </source>
</evidence>
<evidence type="ECO:0000256" key="6">
    <source>
        <dbReference type="PIRNR" id="PIRNR028763"/>
    </source>
</evidence>
<protein>
    <recommendedName>
        <fullName evidence="6">DNA-directed RNA polymerase III subunit RPC6</fullName>
        <shortName evidence="6">RNA polymerase III subunit C6</shortName>
    </recommendedName>
</protein>
<dbReference type="InterPro" id="IPR036388">
    <property type="entry name" value="WH-like_DNA-bd_sf"/>
</dbReference>
<dbReference type="PANTHER" id="PTHR12780">
    <property type="entry name" value="RNA POLYMERASE III DNA DIRECTED , 39KD SUBUNIT-RELATED"/>
    <property type="match status" value="1"/>
</dbReference>
<dbReference type="GO" id="GO:0000428">
    <property type="term" value="C:DNA-directed RNA polymerase complex"/>
    <property type="evidence" value="ECO:0007669"/>
    <property type="project" value="UniProtKB-KW"/>
</dbReference>
<dbReference type="Pfam" id="PF05158">
    <property type="entry name" value="RNA_pol_Rpc34"/>
    <property type="match status" value="1"/>
</dbReference>
<evidence type="ECO:0000256" key="1">
    <source>
        <dbReference type="ARBA" id="ARBA00004123"/>
    </source>
</evidence>
<evidence type="ECO:0000256" key="2">
    <source>
        <dbReference type="ARBA" id="ARBA00011038"/>
    </source>
</evidence>
<dbReference type="Proteomes" id="UP001629113">
    <property type="component" value="Unassembled WGS sequence"/>
</dbReference>
<sequence length="374" mass="41953">MASSSAAPALATKASPENDIEGLKKALYTACSTSPVAHKGFRQQDLLELEIIPDDDVNLMLQVAQGLVNEKLLWIFHDSDGIGWHVRAREDANKYRGLTTEQEMVYQLIDNASTDGIWSKTIKAKTQLHDAVFRACIKHLETKNMISDMRSVEHPSRKLYIKSSIRPSERSTGGSWYTDNELDEEFVSMLMDVLYNYISAKSFYRASSSSIRKEPRKVKRVSAEEVKALRDKSLSRPEPAEPEEYAAARREYNRLLPMPPGYQSYPSLPELTLFIENSPITSVTLPATDIQQLLEILMFDNRIEQVVAGPEGVAYKAVRKSFRETELEMQGEVGGGSNGLTEAPCGRCPVFDLCEEGGPVGPSNCEYFKEWLDL</sequence>
<keyword evidence="4 6" id="KW-0804">Transcription</keyword>
<dbReference type="SUPFAM" id="SSF46785">
    <property type="entry name" value="Winged helix' DNA-binding domain"/>
    <property type="match status" value="1"/>
</dbReference>
<evidence type="ECO:0000256" key="3">
    <source>
        <dbReference type="ARBA" id="ARBA00022478"/>
    </source>
</evidence>
<evidence type="ECO:0000256" key="5">
    <source>
        <dbReference type="ARBA" id="ARBA00023242"/>
    </source>
</evidence>
<accession>A0ABR4PFT3</accession>
<gene>
    <name evidence="7" type="ORF">PVAG01_06325</name>
</gene>
<comment type="similarity">
    <text evidence="2 6">Belongs to the eukaryotic RPC34/RPC39 RNA polymerase subunit family.</text>
</comment>
<comment type="subcellular location">
    <subcellularLocation>
        <location evidence="1 6">Nucleus</location>
    </subcellularLocation>
</comment>
<comment type="function">
    <text evidence="6">DNA-dependent RNA polymerase catalyzes the transcription of DNA into RNA using the four ribonucleoside triphosphates as substrates. Specific peripheric component of RNA polymerase III which synthesizes small RNAs, such as 5S rRNA and tRNAs.</text>
</comment>
<evidence type="ECO:0000313" key="8">
    <source>
        <dbReference type="Proteomes" id="UP001629113"/>
    </source>
</evidence>
<evidence type="ECO:0000256" key="4">
    <source>
        <dbReference type="ARBA" id="ARBA00023163"/>
    </source>
</evidence>
<keyword evidence="3 6" id="KW-0240">DNA-directed RNA polymerase</keyword>
<dbReference type="EMBL" id="JBFCZG010000005">
    <property type="protein sequence ID" value="KAL3422169.1"/>
    <property type="molecule type" value="Genomic_DNA"/>
</dbReference>
<keyword evidence="8" id="KW-1185">Reference proteome</keyword>
<name>A0ABR4PFT3_9HELO</name>
<proteinExistence type="inferred from homology"/>
<dbReference type="InterPro" id="IPR007832">
    <property type="entry name" value="RNA_pol_Rpc34"/>
</dbReference>
<keyword evidence="5 6" id="KW-0539">Nucleus</keyword>
<comment type="caution">
    <text evidence="7">The sequence shown here is derived from an EMBL/GenBank/DDBJ whole genome shotgun (WGS) entry which is preliminary data.</text>
</comment>
<reference evidence="7 8" key="1">
    <citation type="submission" date="2024-06" db="EMBL/GenBank/DDBJ databases">
        <title>Complete genome of Phlyctema vagabunda strain 19-DSS-EL-015.</title>
        <authorList>
            <person name="Fiorenzani C."/>
        </authorList>
    </citation>
    <scope>NUCLEOTIDE SEQUENCE [LARGE SCALE GENOMIC DNA]</scope>
    <source>
        <strain evidence="7 8">19-DSS-EL-015</strain>
    </source>
</reference>
<dbReference type="Gene3D" id="1.10.10.10">
    <property type="entry name" value="Winged helix-like DNA-binding domain superfamily/Winged helix DNA-binding domain"/>
    <property type="match status" value="1"/>
</dbReference>
<dbReference type="PIRSF" id="PIRSF028763">
    <property type="entry name" value="RNA_pol_Rpc34"/>
    <property type="match status" value="1"/>
</dbReference>
<dbReference type="InterPro" id="IPR016049">
    <property type="entry name" value="RNA_pol_Rpc34-like"/>
</dbReference>
<organism evidence="7 8">
    <name type="scientific">Phlyctema vagabunda</name>
    <dbReference type="NCBI Taxonomy" id="108571"/>
    <lineage>
        <taxon>Eukaryota</taxon>
        <taxon>Fungi</taxon>
        <taxon>Dikarya</taxon>
        <taxon>Ascomycota</taxon>
        <taxon>Pezizomycotina</taxon>
        <taxon>Leotiomycetes</taxon>
        <taxon>Helotiales</taxon>
        <taxon>Dermateaceae</taxon>
        <taxon>Phlyctema</taxon>
    </lineage>
</organism>